<proteinExistence type="inferred from homology"/>
<dbReference type="Pfam" id="PF02347">
    <property type="entry name" value="GDC-P"/>
    <property type="match status" value="1"/>
</dbReference>
<gene>
    <name evidence="4" type="primary">gcvPA</name>
    <name evidence="6" type="ORF">AMJ39_02740</name>
</gene>
<dbReference type="InterPro" id="IPR015424">
    <property type="entry name" value="PyrdxlP-dep_Trfase"/>
</dbReference>
<protein>
    <recommendedName>
        <fullName evidence="4">Probable glycine dehydrogenase (decarboxylating) subunit 1</fullName>
        <ecNumber evidence="4">1.4.4.2</ecNumber>
    </recommendedName>
    <alternativeName>
        <fullName evidence="4">Glycine cleavage system P-protein subunit 1</fullName>
    </alternativeName>
    <alternativeName>
        <fullName evidence="4">Glycine decarboxylase subunit 1</fullName>
    </alternativeName>
    <alternativeName>
        <fullName evidence="4">Glycine dehydrogenase (aminomethyl-transferring) subunit 1</fullName>
    </alternativeName>
</protein>
<sequence length="435" mass="47103">MLKAIGVGDFEALIEHVPEGIRLDRLLDLPAPLSEIEVLKLLEQMSDQNGAAGLVSFAGAGAYDHFIPSVVDHLISRSEFYTAYTPYQCEVSQGTLQAIYEFQSLIAELTEMDVANASLYDKGSGLAEAVHLCRAAARRPEVVVSESIHPHYLVIIETYCRGIDVPIRRIPAPEGVTDLDQLRGAIGDETACVVVQHPNFFGCLEPAAAVGELAHAAGALLVVGVDPISLGILVPPGQYGCDVAVGEGQALGIPQSFGGPYLGLFATRRDLIRLLPGRLVGATTDTEGTKGYVLTLQTREQHIRRERATSNICTNQALCALAATIYLSLLGKQGMRKVSELCLQKSHYLIEQLTQIAGVERRFDIPFFKECAVKLPGPASDLIDRLLERGYLAGVDLGGFRDDLADTLLVAVTEKRTKEEMDRFAKDFDEAVRGG</sequence>
<dbReference type="EC" id="1.4.4.2" evidence="4"/>
<comment type="caution">
    <text evidence="6">The sequence shown here is derived from an EMBL/GenBank/DDBJ whole genome shotgun (WGS) entry which is preliminary data.</text>
</comment>
<keyword evidence="2 4" id="KW-0560">Oxidoreductase</keyword>
<dbReference type="PATRIC" id="fig|1703770.3.peg.996"/>
<dbReference type="Gene3D" id="3.90.1150.10">
    <property type="entry name" value="Aspartate Aminotransferase, domain 1"/>
    <property type="match status" value="1"/>
</dbReference>
<feature type="domain" description="Glycine cleavage system P-protein N-terminal" evidence="5">
    <location>
        <begin position="1"/>
        <end position="425"/>
    </location>
</feature>
<dbReference type="InterPro" id="IPR023010">
    <property type="entry name" value="GcvPA"/>
</dbReference>
<evidence type="ECO:0000313" key="6">
    <source>
        <dbReference type="EMBL" id="KPJ53932.1"/>
    </source>
</evidence>
<dbReference type="InterPro" id="IPR015422">
    <property type="entry name" value="PyrdxlP-dep_Trfase_small"/>
</dbReference>
<comment type="catalytic activity">
    <reaction evidence="3 4">
        <text>N(6)-[(R)-lipoyl]-L-lysyl-[glycine-cleavage complex H protein] + glycine + H(+) = N(6)-[(R)-S(8)-aminomethyldihydrolipoyl]-L-lysyl-[glycine-cleavage complex H protein] + CO2</text>
        <dbReference type="Rhea" id="RHEA:24304"/>
        <dbReference type="Rhea" id="RHEA-COMP:10494"/>
        <dbReference type="Rhea" id="RHEA-COMP:10495"/>
        <dbReference type="ChEBI" id="CHEBI:15378"/>
        <dbReference type="ChEBI" id="CHEBI:16526"/>
        <dbReference type="ChEBI" id="CHEBI:57305"/>
        <dbReference type="ChEBI" id="CHEBI:83099"/>
        <dbReference type="ChEBI" id="CHEBI:83143"/>
        <dbReference type="EC" id="1.4.4.2"/>
    </reaction>
</comment>
<dbReference type="CDD" id="cd00613">
    <property type="entry name" value="GDC-P"/>
    <property type="match status" value="1"/>
</dbReference>
<evidence type="ECO:0000256" key="4">
    <source>
        <dbReference type="HAMAP-Rule" id="MF_00712"/>
    </source>
</evidence>
<dbReference type="PIRSF" id="PIRSF006815">
    <property type="entry name" value="GcvPA"/>
    <property type="match status" value="1"/>
</dbReference>
<dbReference type="GO" id="GO:0019464">
    <property type="term" value="P:glycine decarboxylation via glycine cleavage system"/>
    <property type="evidence" value="ECO:0007669"/>
    <property type="project" value="UniProtKB-UniRule"/>
</dbReference>
<evidence type="ECO:0000256" key="1">
    <source>
        <dbReference type="ARBA" id="ARBA00003788"/>
    </source>
</evidence>
<evidence type="ECO:0000259" key="5">
    <source>
        <dbReference type="Pfam" id="PF02347"/>
    </source>
</evidence>
<dbReference type="STRING" id="1703770.AMJ39_02740"/>
<dbReference type="HAMAP" id="MF_00712">
    <property type="entry name" value="GcvPA"/>
    <property type="match status" value="1"/>
</dbReference>
<evidence type="ECO:0000256" key="3">
    <source>
        <dbReference type="ARBA" id="ARBA00049026"/>
    </source>
</evidence>
<accession>A0A0S7WWG4</accession>
<evidence type="ECO:0000313" key="7">
    <source>
        <dbReference type="Proteomes" id="UP000052008"/>
    </source>
</evidence>
<dbReference type="InterPro" id="IPR049315">
    <property type="entry name" value="GDC-P_N"/>
</dbReference>
<organism evidence="6 7">
    <name type="scientific">candidate division TA06 bacterium DG_24</name>
    <dbReference type="NCBI Taxonomy" id="1703770"/>
    <lineage>
        <taxon>Bacteria</taxon>
        <taxon>Bacteria division TA06</taxon>
    </lineage>
</organism>
<dbReference type="InterPro" id="IPR015421">
    <property type="entry name" value="PyrdxlP-dep_Trfase_major"/>
</dbReference>
<name>A0A0S7WWG4_UNCT6</name>
<dbReference type="GO" id="GO:0009116">
    <property type="term" value="P:nucleoside metabolic process"/>
    <property type="evidence" value="ECO:0007669"/>
    <property type="project" value="InterPro"/>
</dbReference>
<dbReference type="SUPFAM" id="SSF53383">
    <property type="entry name" value="PLP-dependent transferases"/>
    <property type="match status" value="1"/>
</dbReference>
<dbReference type="Gene3D" id="3.40.640.10">
    <property type="entry name" value="Type I PLP-dependent aspartate aminotransferase-like (Major domain)"/>
    <property type="match status" value="1"/>
</dbReference>
<comment type="subunit">
    <text evidence="4">The glycine cleavage system is composed of four proteins: P, T, L and H. In this organism, the P 'protein' is a heterodimer of two subunits.</text>
</comment>
<dbReference type="NCBIfam" id="NF001696">
    <property type="entry name" value="PRK00451.1"/>
    <property type="match status" value="1"/>
</dbReference>
<dbReference type="InterPro" id="IPR020581">
    <property type="entry name" value="GDC_P"/>
</dbReference>
<dbReference type="GO" id="GO:0004375">
    <property type="term" value="F:glycine dehydrogenase (decarboxylating) activity"/>
    <property type="evidence" value="ECO:0007669"/>
    <property type="project" value="UniProtKB-EC"/>
</dbReference>
<comment type="function">
    <text evidence="1 4">The glycine cleavage system catalyzes the degradation of glycine. The P protein binds the alpha-amino group of glycine through its pyridoxal phosphate cofactor; CO(2) is released and the remaining methylamine moiety is then transferred to the lipoamide cofactor of the H protein.</text>
</comment>
<dbReference type="EMBL" id="LIZS01000010">
    <property type="protein sequence ID" value="KPJ53932.1"/>
    <property type="molecule type" value="Genomic_DNA"/>
</dbReference>
<dbReference type="PANTHER" id="PTHR42806">
    <property type="entry name" value="GLYCINE CLEAVAGE SYSTEM P-PROTEIN"/>
    <property type="match status" value="1"/>
</dbReference>
<dbReference type="AlphaFoldDB" id="A0A0S7WWG4"/>
<reference evidence="6 7" key="1">
    <citation type="journal article" date="2015" name="Microbiome">
        <title>Genomic resolution of linkages in carbon, nitrogen, and sulfur cycling among widespread estuary sediment bacteria.</title>
        <authorList>
            <person name="Baker B.J."/>
            <person name="Lazar C.S."/>
            <person name="Teske A.P."/>
            <person name="Dick G.J."/>
        </authorList>
    </citation>
    <scope>NUCLEOTIDE SEQUENCE [LARGE SCALE GENOMIC DNA]</scope>
    <source>
        <strain evidence="6">DG_24</strain>
    </source>
</reference>
<comment type="similarity">
    <text evidence="4">Belongs to the GcvP family. N-terminal subunit subfamily.</text>
</comment>
<dbReference type="Proteomes" id="UP000052008">
    <property type="component" value="Unassembled WGS sequence"/>
</dbReference>
<evidence type="ECO:0000256" key="2">
    <source>
        <dbReference type="ARBA" id="ARBA00023002"/>
    </source>
</evidence>
<dbReference type="PANTHER" id="PTHR42806:SF1">
    <property type="entry name" value="GLYCINE DEHYDROGENASE (DECARBOXYLATING)"/>
    <property type="match status" value="1"/>
</dbReference>